<dbReference type="SUPFAM" id="SSF53850">
    <property type="entry name" value="Periplasmic binding protein-like II"/>
    <property type="match status" value="1"/>
</dbReference>
<sequence>WSCSWNTSKLNNRQVEPDVVIGGNHQGIKTVAGNRGAIGYVSIGTAQYEADQGAAIRLLPMGGITPTFENVAEGRFPLTRPLNLLVKGGSRRVRC</sequence>
<name>A0A2A2I161_9GAMM</name>
<evidence type="ECO:0000313" key="1">
    <source>
        <dbReference type="EMBL" id="PAV24875.1"/>
    </source>
</evidence>
<dbReference type="EMBL" id="NMPM01000098">
    <property type="protein sequence ID" value="PAV24875.1"/>
    <property type="molecule type" value="Genomic_DNA"/>
</dbReference>
<proteinExistence type="predicted"/>
<keyword evidence="2" id="KW-1185">Reference proteome</keyword>
<reference evidence="1 2" key="1">
    <citation type="submission" date="2017-07" db="EMBL/GenBank/DDBJ databases">
        <title>Tamlnaduibacter salinus (Mi-7) genome sequencing.</title>
        <authorList>
            <person name="Verma A."/>
            <person name="Krishnamurthi S."/>
        </authorList>
    </citation>
    <scope>NUCLEOTIDE SEQUENCE [LARGE SCALE GENOMIC DNA]</scope>
    <source>
        <strain evidence="1 2">Mi-7</strain>
    </source>
</reference>
<dbReference type="AlphaFoldDB" id="A0A2A2I161"/>
<organism evidence="1 2">
    <name type="scientific">Tamilnaduibacter salinus</name>
    <dbReference type="NCBI Taxonomy" id="1484056"/>
    <lineage>
        <taxon>Bacteria</taxon>
        <taxon>Pseudomonadati</taxon>
        <taxon>Pseudomonadota</taxon>
        <taxon>Gammaproteobacteria</taxon>
        <taxon>Pseudomonadales</taxon>
        <taxon>Marinobacteraceae</taxon>
        <taxon>Tamilnaduibacter</taxon>
    </lineage>
</organism>
<evidence type="ECO:0000313" key="2">
    <source>
        <dbReference type="Proteomes" id="UP000218332"/>
    </source>
</evidence>
<accession>A0A2A2I161</accession>
<feature type="non-terminal residue" evidence="1">
    <location>
        <position position="1"/>
    </location>
</feature>
<comment type="caution">
    <text evidence="1">The sequence shown here is derived from an EMBL/GenBank/DDBJ whole genome shotgun (WGS) entry which is preliminary data.</text>
</comment>
<protein>
    <submittedName>
        <fullName evidence="1">Uncharacterized protein</fullName>
    </submittedName>
</protein>
<dbReference type="Gene3D" id="3.40.190.10">
    <property type="entry name" value="Periplasmic binding protein-like II"/>
    <property type="match status" value="1"/>
</dbReference>
<gene>
    <name evidence="1" type="ORF">CF392_13975</name>
</gene>
<dbReference type="Proteomes" id="UP000218332">
    <property type="component" value="Unassembled WGS sequence"/>
</dbReference>